<proteinExistence type="predicted"/>
<comment type="caution">
    <text evidence="1">The sequence shown here is derived from an EMBL/GenBank/DDBJ whole genome shotgun (WGS) entry which is preliminary data.</text>
</comment>
<reference evidence="1 2" key="1">
    <citation type="submission" date="2023-11" db="EMBL/GenBank/DDBJ databases">
        <title>Draft genome sequence and annotation of the polyextremotolerant black yeast-like fungus Aureobasidium pullulans NRRL 62042.</title>
        <authorList>
            <person name="Dielentheis-Frenken M.R.E."/>
            <person name="Wibberg D."/>
            <person name="Blank L.M."/>
            <person name="Tiso T."/>
        </authorList>
    </citation>
    <scope>NUCLEOTIDE SEQUENCE [LARGE SCALE GENOMIC DNA]</scope>
    <source>
        <strain evidence="1 2">NRRL 62042</strain>
    </source>
</reference>
<keyword evidence="2" id="KW-1185">Reference proteome</keyword>
<accession>A0ABR0TCU2</accession>
<sequence length="57" mass="6461">MVDKRWVIREVHVDGMTLTNDSSLAYVSTCSLAWYKYLGSPTPSSPTIQVHGHYAYQ</sequence>
<dbReference type="EMBL" id="JASGXD010000012">
    <property type="protein sequence ID" value="KAK6002266.1"/>
    <property type="molecule type" value="Genomic_DNA"/>
</dbReference>
<protein>
    <submittedName>
        <fullName evidence="1">Uncharacterized protein</fullName>
    </submittedName>
</protein>
<name>A0ABR0TCU2_AURPU</name>
<evidence type="ECO:0000313" key="1">
    <source>
        <dbReference type="EMBL" id="KAK6002266.1"/>
    </source>
</evidence>
<evidence type="ECO:0000313" key="2">
    <source>
        <dbReference type="Proteomes" id="UP001341245"/>
    </source>
</evidence>
<organism evidence="1 2">
    <name type="scientific">Aureobasidium pullulans</name>
    <name type="common">Black yeast</name>
    <name type="synonym">Pullularia pullulans</name>
    <dbReference type="NCBI Taxonomy" id="5580"/>
    <lineage>
        <taxon>Eukaryota</taxon>
        <taxon>Fungi</taxon>
        <taxon>Dikarya</taxon>
        <taxon>Ascomycota</taxon>
        <taxon>Pezizomycotina</taxon>
        <taxon>Dothideomycetes</taxon>
        <taxon>Dothideomycetidae</taxon>
        <taxon>Dothideales</taxon>
        <taxon>Saccotheciaceae</taxon>
        <taxon>Aureobasidium</taxon>
    </lineage>
</organism>
<gene>
    <name evidence="1" type="ORF">QM012_001904</name>
</gene>
<dbReference type="Proteomes" id="UP001341245">
    <property type="component" value="Unassembled WGS sequence"/>
</dbReference>